<feature type="region of interest" description="Disordered" evidence="20">
    <location>
        <begin position="439"/>
        <end position="500"/>
    </location>
</feature>
<feature type="compositionally biased region" description="Basic and acidic residues" evidence="20">
    <location>
        <begin position="404"/>
        <end position="414"/>
    </location>
</feature>
<keyword evidence="8 18" id="KW-0863">Zinc-finger</keyword>
<feature type="compositionally biased region" description="Polar residues" evidence="20">
    <location>
        <begin position="646"/>
        <end position="656"/>
    </location>
</feature>
<feature type="compositionally biased region" description="Basic and acidic residues" evidence="20">
    <location>
        <begin position="724"/>
        <end position="738"/>
    </location>
</feature>
<evidence type="ECO:0000256" key="14">
    <source>
        <dbReference type="ARBA" id="ARBA00023242"/>
    </source>
</evidence>
<comment type="similarity">
    <text evidence="4">Belongs to the DZIP C2H2-type zinc-finger protein family.</text>
</comment>
<dbReference type="GO" id="GO:0036064">
    <property type="term" value="C:ciliary basal body"/>
    <property type="evidence" value="ECO:0007669"/>
    <property type="project" value="Ensembl"/>
</dbReference>
<feature type="domain" description="C2H2-type" evidence="21">
    <location>
        <begin position="196"/>
        <end position="224"/>
    </location>
</feature>
<evidence type="ECO:0000256" key="7">
    <source>
        <dbReference type="ARBA" id="ARBA00022723"/>
    </source>
</evidence>
<feature type="compositionally biased region" description="Low complexity" evidence="20">
    <location>
        <begin position="25"/>
        <end position="40"/>
    </location>
</feature>
<dbReference type="GO" id="GO:0005737">
    <property type="term" value="C:cytoplasm"/>
    <property type="evidence" value="ECO:0007669"/>
    <property type="project" value="Ensembl"/>
</dbReference>
<dbReference type="PROSITE" id="PS50157">
    <property type="entry name" value="ZINC_FINGER_C2H2_2"/>
    <property type="match status" value="1"/>
</dbReference>
<keyword evidence="12" id="KW-0969">Cilium</keyword>
<feature type="coiled-coil region" evidence="19">
    <location>
        <begin position="139"/>
        <end position="184"/>
    </location>
</feature>
<dbReference type="GO" id="GO:0001568">
    <property type="term" value="P:blood vessel development"/>
    <property type="evidence" value="ECO:0007669"/>
    <property type="project" value="Ensembl"/>
</dbReference>
<evidence type="ECO:0000256" key="4">
    <source>
        <dbReference type="ARBA" id="ARBA00009131"/>
    </source>
</evidence>
<evidence type="ECO:0000256" key="15">
    <source>
        <dbReference type="ARBA" id="ARBA00023273"/>
    </source>
</evidence>
<evidence type="ECO:0000313" key="23">
    <source>
        <dbReference type="Proteomes" id="UP000261540"/>
    </source>
</evidence>
<dbReference type="GO" id="GO:0008589">
    <property type="term" value="P:regulation of smoothened signaling pathway"/>
    <property type="evidence" value="ECO:0007669"/>
    <property type="project" value="Ensembl"/>
</dbReference>
<dbReference type="GO" id="GO:0035082">
    <property type="term" value="P:axoneme assembly"/>
    <property type="evidence" value="ECO:0007669"/>
    <property type="project" value="Ensembl"/>
</dbReference>
<reference evidence="22" key="2">
    <citation type="submission" date="2025-09" db="UniProtKB">
        <authorList>
            <consortium name="Ensembl"/>
        </authorList>
    </citation>
    <scope>IDENTIFICATION</scope>
</reference>
<evidence type="ECO:0000256" key="19">
    <source>
        <dbReference type="SAM" id="Coils"/>
    </source>
</evidence>
<dbReference type="GO" id="GO:0003146">
    <property type="term" value="P:heart jogging"/>
    <property type="evidence" value="ECO:0007669"/>
    <property type="project" value="Ensembl"/>
</dbReference>
<dbReference type="InterPro" id="IPR032714">
    <property type="entry name" value="DZIP1_N"/>
</dbReference>
<dbReference type="CTD" id="22873"/>
<evidence type="ECO:0000259" key="21">
    <source>
        <dbReference type="PROSITE" id="PS50157"/>
    </source>
</evidence>
<feature type="coiled-coil region" evidence="19">
    <location>
        <begin position="230"/>
        <end position="261"/>
    </location>
</feature>
<dbReference type="Pfam" id="PF13815">
    <property type="entry name" value="Dzip-like_N"/>
    <property type="match status" value="1"/>
</dbReference>
<evidence type="ECO:0000256" key="20">
    <source>
        <dbReference type="SAM" id="MobiDB-lite"/>
    </source>
</evidence>
<dbReference type="Gene3D" id="3.30.160.60">
    <property type="entry name" value="Classic Zinc Finger"/>
    <property type="match status" value="1"/>
</dbReference>
<evidence type="ECO:0000256" key="13">
    <source>
        <dbReference type="ARBA" id="ARBA00023212"/>
    </source>
</evidence>
<evidence type="ECO:0000256" key="18">
    <source>
        <dbReference type="PROSITE-ProRule" id="PRU00042"/>
    </source>
</evidence>
<dbReference type="GO" id="GO:0031290">
    <property type="term" value="P:retinal ganglion cell axon guidance"/>
    <property type="evidence" value="ECO:0007669"/>
    <property type="project" value="Ensembl"/>
</dbReference>
<evidence type="ECO:0000313" key="22">
    <source>
        <dbReference type="Ensembl" id="ENSPKIP00000021732.1"/>
    </source>
</evidence>
<dbReference type="FunFam" id="3.30.160.60:FF:001591">
    <property type="entry name" value="DAZ interacting zinc finger protein 1"/>
    <property type="match status" value="1"/>
</dbReference>
<dbReference type="InterPro" id="IPR058883">
    <property type="entry name" value="DZIP1_dom"/>
</dbReference>
<evidence type="ECO:0000256" key="10">
    <source>
        <dbReference type="ARBA" id="ARBA00022833"/>
    </source>
</evidence>
<dbReference type="KEGG" id="pki:111834151"/>
<name>A0A3B3RT62_9TELE</name>
<dbReference type="GO" id="GO:0005814">
    <property type="term" value="C:centriole"/>
    <property type="evidence" value="ECO:0007669"/>
    <property type="project" value="UniProtKB-SubCell"/>
</dbReference>
<keyword evidence="11 19" id="KW-0175">Coiled coil</keyword>
<keyword evidence="5" id="KW-0217">Developmental protein</keyword>
<evidence type="ECO:0000256" key="2">
    <source>
        <dbReference type="ARBA" id="ARBA00004120"/>
    </source>
</evidence>
<feature type="compositionally biased region" description="Polar residues" evidence="20">
    <location>
        <begin position="609"/>
        <end position="624"/>
    </location>
</feature>
<dbReference type="GO" id="GO:0097730">
    <property type="term" value="C:non-motile cilium"/>
    <property type="evidence" value="ECO:0007669"/>
    <property type="project" value="Ensembl"/>
</dbReference>
<proteinExistence type="inferred from homology"/>
<feature type="region of interest" description="Disordered" evidence="20">
    <location>
        <begin position="383"/>
        <end position="414"/>
    </location>
</feature>
<dbReference type="InterPro" id="IPR013087">
    <property type="entry name" value="Znf_C2H2_type"/>
</dbReference>
<feature type="region of interest" description="Disordered" evidence="20">
    <location>
        <begin position="754"/>
        <end position="837"/>
    </location>
</feature>
<dbReference type="PANTHER" id="PTHR21502:SF5">
    <property type="entry name" value="CILIUM ASSEMBLY PROTEIN DZIP1"/>
    <property type="match status" value="1"/>
</dbReference>
<dbReference type="Proteomes" id="UP000261540">
    <property type="component" value="Unplaced"/>
</dbReference>
<dbReference type="OrthoDB" id="515971at2759"/>
<keyword evidence="23" id="KW-1185">Reference proteome</keyword>
<evidence type="ECO:0000256" key="5">
    <source>
        <dbReference type="ARBA" id="ARBA00022473"/>
    </source>
</evidence>
<dbReference type="GO" id="GO:0006607">
    <property type="term" value="P:NLS-bearing protein import into nucleus"/>
    <property type="evidence" value="ECO:0007669"/>
    <property type="project" value="Ensembl"/>
</dbReference>
<protein>
    <recommendedName>
        <fullName evidence="16">Cilium assembly protein DZIP1</fullName>
    </recommendedName>
    <alternativeName>
        <fullName evidence="17">DAZ-interacting zinc finger protein 1</fullName>
    </alternativeName>
</protein>
<keyword evidence="13" id="KW-0206">Cytoskeleton</keyword>
<feature type="region of interest" description="Disordered" evidence="20">
    <location>
        <begin position="583"/>
        <end position="738"/>
    </location>
</feature>
<dbReference type="PROSITE" id="PS00028">
    <property type="entry name" value="ZINC_FINGER_C2H2_1"/>
    <property type="match status" value="1"/>
</dbReference>
<reference evidence="22" key="1">
    <citation type="submission" date="2025-08" db="UniProtKB">
        <authorList>
            <consortium name="Ensembl"/>
        </authorList>
    </citation>
    <scope>IDENTIFICATION</scope>
</reference>
<evidence type="ECO:0000256" key="12">
    <source>
        <dbReference type="ARBA" id="ARBA00023069"/>
    </source>
</evidence>
<comment type="subcellular location">
    <subcellularLocation>
        <location evidence="2">Cytoplasm</location>
        <location evidence="2">Cytoskeleton</location>
        <location evidence="2">Cilium basal body</location>
    </subcellularLocation>
    <subcellularLocation>
        <location evidence="1">Cytoplasm</location>
        <location evidence="1">Cytoskeleton</location>
        <location evidence="1">Microtubule organizing center</location>
        <location evidence="1">Centrosome</location>
        <location evidence="1">Centriole</location>
    </subcellularLocation>
    <subcellularLocation>
        <location evidence="3">Nucleus</location>
    </subcellularLocation>
</comment>
<keyword evidence="6" id="KW-0963">Cytoplasm</keyword>
<dbReference type="GeneTree" id="ENSGT00940000156862"/>
<evidence type="ECO:0000256" key="6">
    <source>
        <dbReference type="ARBA" id="ARBA00022490"/>
    </source>
</evidence>
<dbReference type="GO" id="GO:0001947">
    <property type="term" value="P:heart looping"/>
    <property type="evidence" value="ECO:0007669"/>
    <property type="project" value="Ensembl"/>
</dbReference>
<dbReference type="GO" id="GO:0008270">
    <property type="term" value="F:zinc ion binding"/>
    <property type="evidence" value="ECO:0007669"/>
    <property type="project" value="UniProtKB-KW"/>
</dbReference>
<feature type="compositionally biased region" description="Acidic residues" evidence="20">
    <location>
        <begin position="702"/>
        <end position="712"/>
    </location>
</feature>
<keyword evidence="14" id="KW-0539">Nucleus</keyword>
<dbReference type="AlphaFoldDB" id="A0A3B3RT62"/>
<dbReference type="GO" id="GO:0005634">
    <property type="term" value="C:nucleus"/>
    <property type="evidence" value="ECO:0007669"/>
    <property type="project" value="UniProtKB-SubCell"/>
</dbReference>
<feature type="compositionally biased region" description="Acidic residues" evidence="20">
    <location>
        <begin position="658"/>
        <end position="670"/>
    </location>
</feature>
<evidence type="ECO:0000256" key="17">
    <source>
        <dbReference type="ARBA" id="ARBA00079993"/>
    </source>
</evidence>
<evidence type="ECO:0000256" key="11">
    <source>
        <dbReference type="ARBA" id="ARBA00023054"/>
    </source>
</evidence>
<keyword evidence="7" id="KW-0479">Metal-binding</keyword>
<sequence length="852" mass="97580">MPFFNNVYYPLQSETPGTQSSVGMSSLLNSPQSQPSSGQQCRVSATLGPPAMPVFKFRLRRESVDWRRISAIDVERVASELDFHTLQEQISNITFCNVEHERCPHCQGPMDPVLLKLFRLAQLTLEYLLHSQEYLTLSLQAAEDRLQASGLERDQLQRQLQKRAEDMKSMKEELKQRKKIISSQQSMINAGMGSFHKCQHCDKAFMNYSFLQSHMQRRHPEEYDIKLLSENQKKVQSLKLQEEINKLREQLTLTRSQLETQQTYITKASQEQSQRSKEEEMLKILERWKEEEKERQKAQMEEMRLMFLKEAKELSAKNTFLQSQVSEMEESSQKMRVNILALQEEKVQLTGTFGEKHQQDIQKLHQQLKKQEDRWTSRMQKLQDSHEKEKNQLLGDVHRLRHSASSEEDRNRKRMEELDWKLQEQRELIMSQREQMKKLTALPPTRAAEQTVVSSVPEPKPKSQAHDQSASVRKLDPIEELSEEDKDSSSVSEKKAELTRQSSISILRKNPNIKKELRPILEQTLAEKLEALGIQAEANRLSNGELKNALAKVSFEREKREGRFPECRKVREDVFRSLSLRVKERETEGDSAPELRTWAKQPVEESQMRARSSSLPSGVTQVVSKTAPRLHAAPLPAPRGKMGTLIKTSTLRTPPFSSDEDSEEDEEEEEPPQRRLQGPRPAVISVSGPLAAHVPPAGSDTDWTEGSDMEEIDPQRLQSYKQPTGREEKATKSHMVKDLTKDLEKKLADREVKKPLGGVNVLPDKSNIVQELKSSKTDEDDDDDWDISSLEDKSPAPKLQDIPVKKSFDSSNTSIWGSSLGKTHKGQNDVDTPSTMKSSIVTVSDWSVSDAM</sequence>
<evidence type="ECO:0000256" key="9">
    <source>
        <dbReference type="ARBA" id="ARBA00022794"/>
    </source>
</evidence>
<keyword evidence="9" id="KW-0970">Cilium biogenesis/degradation</keyword>
<dbReference type="PANTHER" id="PTHR21502">
    <property type="entry name" value="ZINC FINGER PROTEIN DZIP1"/>
    <property type="match status" value="1"/>
</dbReference>
<dbReference type="STRING" id="1676925.ENSPKIP00000021732"/>
<evidence type="ECO:0000256" key="8">
    <source>
        <dbReference type="ARBA" id="ARBA00022771"/>
    </source>
</evidence>
<dbReference type="InterPro" id="IPR051241">
    <property type="entry name" value="DZIP_RILPL"/>
</dbReference>
<dbReference type="GO" id="GO:0021984">
    <property type="term" value="P:adenohypophysis development"/>
    <property type="evidence" value="ECO:0007669"/>
    <property type="project" value="Ensembl"/>
</dbReference>
<feature type="region of interest" description="Disordered" evidence="20">
    <location>
        <begin position="19"/>
        <end position="41"/>
    </location>
</feature>
<dbReference type="Ensembl" id="ENSPKIT00000002373.1">
    <property type="protein sequence ID" value="ENSPKIP00000021732.1"/>
    <property type="gene ID" value="ENSPKIG00000005997.1"/>
</dbReference>
<evidence type="ECO:0000256" key="1">
    <source>
        <dbReference type="ARBA" id="ARBA00004114"/>
    </source>
</evidence>
<dbReference type="GO" id="GO:0030510">
    <property type="term" value="P:regulation of BMP signaling pathway"/>
    <property type="evidence" value="ECO:0007669"/>
    <property type="project" value="Ensembl"/>
</dbReference>
<organism evidence="22 23">
    <name type="scientific">Paramormyrops kingsleyae</name>
    <dbReference type="NCBI Taxonomy" id="1676925"/>
    <lineage>
        <taxon>Eukaryota</taxon>
        <taxon>Metazoa</taxon>
        <taxon>Chordata</taxon>
        <taxon>Craniata</taxon>
        <taxon>Vertebrata</taxon>
        <taxon>Euteleostomi</taxon>
        <taxon>Actinopterygii</taxon>
        <taxon>Neopterygii</taxon>
        <taxon>Teleostei</taxon>
        <taxon>Osteoglossocephala</taxon>
        <taxon>Osteoglossomorpha</taxon>
        <taxon>Osteoglossiformes</taxon>
        <taxon>Mormyridae</taxon>
        <taxon>Paramormyrops</taxon>
    </lineage>
</organism>
<keyword evidence="15" id="KW-0966">Cell projection</keyword>
<evidence type="ECO:0000256" key="3">
    <source>
        <dbReference type="ARBA" id="ARBA00004123"/>
    </source>
</evidence>
<dbReference type="Pfam" id="PF25977">
    <property type="entry name" value="DZIP1"/>
    <property type="match status" value="1"/>
</dbReference>
<accession>A0A3B3RT62</accession>
<keyword evidence="10" id="KW-0862">Zinc</keyword>
<evidence type="ECO:0000256" key="16">
    <source>
        <dbReference type="ARBA" id="ARBA00072553"/>
    </source>
</evidence>
<feature type="compositionally biased region" description="Polar residues" evidence="20">
    <location>
        <begin position="809"/>
        <end position="821"/>
    </location>
</feature>